<dbReference type="SMART" id="SM00450">
    <property type="entry name" value="RHOD"/>
    <property type="match status" value="1"/>
</dbReference>
<evidence type="ECO:0000313" key="3">
    <source>
        <dbReference type="Proteomes" id="UP001439008"/>
    </source>
</evidence>
<proteinExistence type="predicted"/>
<feature type="domain" description="Rhodanese" evidence="1">
    <location>
        <begin position="24"/>
        <end position="112"/>
    </location>
</feature>
<keyword evidence="3" id="KW-1185">Reference proteome</keyword>
<reference evidence="2 3" key="1">
    <citation type="journal article" date="2024" name="BMC Biol.">
        <title>Comparative genomics of Ascetosporea gives new insight into the evolutionary basis for animal parasitism in Rhizaria.</title>
        <authorList>
            <person name="Hiltunen Thoren M."/>
            <person name="Onut-Brannstrom I."/>
            <person name="Alfjorden A."/>
            <person name="Peckova H."/>
            <person name="Swords F."/>
            <person name="Hooper C."/>
            <person name="Holzer A.S."/>
            <person name="Bass D."/>
            <person name="Burki F."/>
        </authorList>
    </citation>
    <scope>NUCLEOTIDE SEQUENCE [LARGE SCALE GENOMIC DNA]</scope>
    <source>
        <strain evidence="2">20-A016</strain>
    </source>
</reference>
<evidence type="ECO:0000259" key="1">
    <source>
        <dbReference type="PROSITE" id="PS50206"/>
    </source>
</evidence>
<dbReference type="Pfam" id="PF00581">
    <property type="entry name" value="Rhodanese"/>
    <property type="match status" value="1"/>
</dbReference>
<comment type="caution">
    <text evidence="2">The sequence shown here is derived from an EMBL/GenBank/DDBJ whole genome shotgun (WGS) entry which is preliminary data.</text>
</comment>
<dbReference type="InterPro" id="IPR036873">
    <property type="entry name" value="Rhodanese-like_dom_sf"/>
</dbReference>
<dbReference type="CDD" id="cd00158">
    <property type="entry name" value="RHOD"/>
    <property type="match status" value="1"/>
</dbReference>
<gene>
    <name evidence="2" type="ORF">MHBO_005172</name>
</gene>
<dbReference type="Proteomes" id="UP001439008">
    <property type="component" value="Unassembled WGS sequence"/>
</dbReference>
<name>A0ABV2AW45_9EUKA</name>
<sequence length="112" mass="12370">MMKRVNGIKQISCSALKQILNVDKKTDFVVIDVRPANLYNESHIPKAINLQYNDILDNPAKASNELEHLNSKQIAYVICSKGISSQAACEVLKDTSNLNFVNVVGGMNEFSS</sequence>
<evidence type="ECO:0000313" key="2">
    <source>
        <dbReference type="EMBL" id="MES1923576.1"/>
    </source>
</evidence>
<dbReference type="PROSITE" id="PS50206">
    <property type="entry name" value="RHODANESE_3"/>
    <property type="match status" value="1"/>
</dbReference>
<dbReference type="InterPro" id="IPR001763">
    <property type="entry name" value="Rhodanese-like_dom"/>
</dbReference>
<dbReference type="EMBL" id="JBDODL010006969">
    <property type="protein sequence ID" value="MES1923576.1"/>
    <property type="molecule type" value="Genomic_DNA"/>
</dbReference>
<accession>A0ABV2AW45</accession>
<dbReference type="Gene3D" id="3.40.250.10">
    <property type="entry name" value="Rhodanese-like domain"/>
    <property type="match status" value="1"/>
</dbReference>
<dbReference type="SUPFAM" id="SSF52821">
    <property type="entry name" value="Rhodanese/Cell cycle control phosphatase"/>
    <property type="match status" value="1"/>
</dbReference>
<protein>
    <recommendedName>
        <fullName evidence="1">Rhodanese domain-containing protein</fullName>
    </recommendedName>
</protein>
<organism evidence="2 3">
    <name type="scientific">Bonamia ostreae</name>
    <dbReference type="NCBI Taxonomy" id="126728"/>
    <lineage>
        <taxon>Eukaryota</taxon>
        <taxon>Sar</taxon>
        <taxon>Rhizaria</taxon>
        <taxon>Endomyxa</taxon>
        <taxon>Ascetosporea</taxon>
        <taxon>Haplosporida</taxon>
        <taxon>Bonamia</taxon>
    </lineage>
</organism>